<dbReference type="AlphaFoldDB" id="A0AAD7R554"/>
<evidence type="ECO:0000313" key="2">
    <source>
        <dbReference type="Proteomes" id="UP001221898"/>
    </source>
</evidence>
<dbReference type="SUPFAM" id="SSF54403">
    <property type="entry name" value="Cystatin/monellin"/>
    <property type="match status" value="1"/>
</dbReference>
<gene>
    <name evidence="1" type="ORF">AAFF_G00365220</name>
</gene>
<proteinExistence type="predicted"/>
<evidence type="ECO:0008006" key="3">
    <source>
        <dbReference type="Google" id="ProtNLM"/>
    </source>
</evidence>
<comment type="caution">
    <text evidence="1">The sequence shown here is derived from an EMBL/GenBank/DDBJ whole genome shotgun (WGS) entry which is preliminary data.</text>
</comment>
<evidence type="ECO:0000313" key="1">
    <source>
        <dbReference type="EMBL" id="KAJ8366221.1"/>
    </source>
</evidence>
<dbReference type="EMBL" id="JAINUG010000624">
    <property type="protein sequence ID" value="KAJ8366221.1"/>
    <property type="molecule type" value="Genomic_DNA"/>
</dbReference>
<accession>A0AAD7R554</accession>
<dbReference type="Gene3D" id="3.10.450.10">
    <property type="match status" value="1"/>
</dbReference>
<keyword evidence="2" id="KW-1185">Reference proteome</keyword>
<organism evidence="1 2">
    <name type="scientific">Aldrovandia affinis</name>
    <dbReference type="NCBI Taxonomy" id="143900"/>
    <lineage>
        <taxon>Eukaryota</taxon>
        <taxon>Metazoa</taxon>
        <taxon>Chordata</taxon>
        <taxon>Craniata</taxon>
        <taxon>Vertebrata</taxon>
        <taxon>Euteleostomi</taxon>
        <taxon>Actinopterygii</taxon>
        <taxon>Neopterygii</taxon>
        <taxon>Teleostei</taxon>
        <taxon>Notacanthiformes</taxon>
        <taxon>Halosauridae</taxon>
        <taxon>Aldrovandia</taxon>
    </lineage>
</organism>
<reference evidence="1" key="1">
    <citation type="journal article" date="2023" name="Science">
        <title>Genome structures resolve the early diversification of teleost fishes.</title>
        <authorList>
            <person name="Parey E."/>
            <person name="Louis A."/>
            <person name="Montfort J."/>
            <person name="Bouchez O."/>
            <person name="Roques C."/>
            <person name="Iampietro C."/>
            <person name="Lluch J."/>
            <person name="Castinel A."/>
            <person name="Donnadieu C."/>
            <person name="Desvignes T."/>
            <person name="Floi Bucao C."/>
            <person name="Jouanno E."/>
            <person name="Wen M."/>
            <person name="Mejri S."/>
            <person name="Dirks R."/>
            <person name="Jansen H."/>
            <person name="Henkel C."/>
            <person name="Chen W.J."/>
            <person name="Zahm M."/>
            <person name="Cabau C."/>
            <person name="Klopp C."/>
            <person name="Thompson A.W."/>
            <person name="Robinson-Rechavi M."/>
            <person name="Braasch I."/>
            <person name="Lecointre G."/>
            <person name="Bobe J."/>
            <person name="Postlethwait J.H."/>
            <person name="Berthelot C."/>
            <person name="Roest Crollius H."/>
            <person name="Guiguen Y."/>
        </authorList>
    </citation>
    <scope>NUCLEOTIDE SEQUENCE</scope>
    <source>
        <strain evidence="1">NC1722</strain>
    </source>
</reference>
<sequence>MTEEFGGWGPIQPATPEVQDLCNKVLPQIVKKVAVNLQDVRALKFRQIVEGQNFRILAKSGEHYLSVYLYVPLDLNVPELTGAEFLPTA</sequence>
<dbReference type="Proteomes" id="UP001221898">
    <property type="component" value="Unassembled WGS sequence"/>
</dbReference>
<name>A0AAD7R554_9TELE</name>
<protein>
    <recommendedName>
        <fullName evidence="3">Cystatin domain-containing protein</fullName>
    </recommendedName>
</protein>
<dbReference type="InterPro" id="IPR046350">
    <property type="entry name" value="Cystatin_sf"/>
</dbReference>